<reference evidence="2 3" key="1">
    <citation type="submission" date="2019-06" db="EMBL/GenBank/DDBJ databases">
        <title>Sequencing the genomes of 1000 actinobacteria strains.</title>
        <authorList>
            <person name="Klenk H.-P."/>
        </authorList>
    </citation>
    <scope>NUCLEOTIDE SEQUENCE [LARGE SCALE GENOMIC DNA]</scope>
    <source>
        <strain evidence="2 3">DSM 21776</strain>
    </source>
</reference>
<feature type="transmembrane region" description="Helical" evidence="1">
    <location>
        <begin position="504"/>
        <end position="522"/>
    </location>
</feature>
<dbReference type="Pfam" id="PF19554">
    <property type="entry name" value="DUF6077"/>
    <property type="match status" value="1"/>
</dbReference>
<feature type="transmembrane region" description="Helical" evidence="1">
    <location>
        <begin position="122"/>
        <end position="141"/>
    </location>
</feature>
<sequence length="665" mass="69677">MSADTRAAVDAGPAMWVRAVDGLVECGVYAFAAWTVFYELALVTQWSLWWPARVWIVLTLGLVGWRAFSRRTRERQVLPREPLDEVVPQDDGSGVHWSPAVLFLAVAAVLVVLTVLRDTLGVFPLVVAGLVVLLAACVQIHHRVRRSGLHPPSGRVSQAEHVVAASVSVGLAVLASALSGSSGDDVYYVNRATWVAERGTPTLNDTVFSAGVLPTTYGSSLPLASIEAWQGAMAHVLGLAAPTFVFLWTVPLLAAASGWASWRLVRSWAPRRAWLVFLVATSFTLFSAGSVVGRYHIGAIWEGKVPAVTVVIPLAWCYLTALTTRPRREHLLVLAALGVCFVGLTSSAALMAPVLGAAGLLAAWLLRSRACAVGVGCFLLGPVAAGVASVLGPGVGGVNPTALPPSQVFGYLFGLVTSMVALGVVGTVLGPRLVQGPAAALATCAALSGLASLVPGVYDAVNTATGAGPVAWRMVLVIPVAVLVGMLVTARLPSSTVSARWRSLADWGAALAACAVVAVVVAQSTPLWSSDTGTRLAFNEWKLDEAALEDVRAVLPLTTPPGVWLLPPSQMAVLAMTTTERAGVVPRAVYLANLKAPDVAISDRYVLYRLVTGHDVAPVTIRLALDRLSVTLACVAASDSRAGRLLAEAVGSPLEPYGRMRCHVG</sequence>
<feature type="transmembrane region" description="Helical" evidence="1">
    <location>
        <begin position="438"/>
        <end position="458"/>
    </location>
</feature>
<feature type="transmembrane region" description="Helical" evidence="1">
    <location>
        <begin position="330"/>
        <end position="363"/>
    </location>
</feature>
<feature type="transmembrane region" description="Helical" evidence="1">
    <location>
        <begin position="274"/>
        <end position="293"/>
    </location>
</feature>
<protein>
    <submittedName>
        <fullName evidence="2">Uncharacterized protein</fullName>
    </submittedName>
</protein>
<feature type="transmembrane region" description="Helical" evidence="1">
    <location>
        <begin position="162"/>
        <end position="180"/>
    </location>
</feature>
<keyword evidence="1" id="KW-0812">Transmembrane</keyword>
<evidence type="ECO:0000313" key="2">
    <source>
        <dbReference type="EMBL" id="TQN48127.1"/>
    </source>
</evidence>
<evidence type="ECO:0000313" key="3">
    <source>
        <dbReference type="Proteomes" id="UP000320085"/>
    </source>
</evidence>
<name>A0A543PVM6_9MICO</name>
<dbReference type="AlphaFoldDB" id="A0A543PVM6"/>
<evidence type="ECO:0000256" key="1">
    <source>
        <dbReference type="SAM" id="Phobius"/>
    </source>
</evidence>
<keyword evidence="1" id="KW-0472">Membrane</keyword>
<feature type="transmembrane region" description="Helical" evidence="1">
    <location>
        <begin position="236"/>
        <end position="262"/>
    </location>
</feature>
<dbReference type="EMBL" id="VFQF01000001">
    <property type="protein sequence ID" value="TQN48127.1"/>
    <property type="molecule type" value="Genomic_DNA"/>
</dbReference>
<gene>
    <name evidence="2" type="ORF">FHX52_1251</name>
</gene>
<dbReference type="InterPro" id="IPR045723">
    <property type="entry name" value="DUF6077"/>
</dbReference>
<feature type="transmembrane region" description="Helical" evidence="1">
    <location>
        <begin position="97"/>
        <end position="116"/>
    </location>
</feature>
<feature type="transmembrane region" description="Helical" evidence="1">
    <location>
        <begin position="411"/>
        <end position="431"/>
    </location>
</feature>
<feature type="transmembrane region" description="Helical" evidence="1">
    <location>
        <begin position="305"/>
        <end position="324"/>
    </location>
</feature>
<organism evidence="2 3">
    <name type="scientific">Humibacillus xanthopallidus</name>
    <dbReference type="NCBI Taxonomy" id="412689"/>
    <lineage>
        <taxon>Bacteria</taxon>
        <taxon>Bacillati</taxon>
        <taxon>Actinomycetota</taxon>
        <taxon>Actinomycetes</taxon>
        <taxon>Micrococcales</taxon>
        <taxon>Intrasporangiaceae</taxon>
        <taxon>Humibacillus</taxon>
    </lineage>
</organism>
<proteinExistence type="predicted"/>
<dbReference type="RefSeq" id="WP_141820866.1">
    <property type="nucleotide sequence ID" value="NZ_BAAAQC010000018.1"/>
</dbReference>
<feature type="transmembrane region" description="Helical" evidence="1">
    <location>
        <begin position="48"/>
        <end position="68"/>
    </location>
</feature>
<feature type="transmembrane region" description="Helical" evidence="1">
    <location>
        <begin position="470"/>
        <end position="492"/>
    </location>
</feature>
<dbReference type="OrthoDB" id="3444687at2"/>
<accession>A0A543PVM6</accession>
<keyword evidence="1" id="KW-1133">Transmembrane helix</keyword>
<feature type="transmembrane region" description="Helical" evidence="1">
    <location>
        <begin position="370"/>
        <end position="391"/>
    </location>
</feature>
<comment type="caution">
    <text evidence="2">The sequence shown here is derived from an EMBL/GenBank/DDBJ whole genome shotgun (WGS) entry which is preliminary data.</text>
</comment>
<dbReference type="Proteomes" id="UP000320085">
    <property type="component" value="Unassembled WGS sequence"/>
</dbReference>